<dbReference type="OrthoDB" id="8963275at2759"/>
<dbReference type="EMBL" id="JAINUF010000003">
    <property type="protein sequence ID" value="KAJ8368254.1"/>
    <property type="molecule type" value="Genomic_DNA"/>
</dbReference>
<dbReference type="AlphaFoldDB" id="A0A9Q1J5D2"/>
<organism evidence="1 2">
    <name type="scientific">Synaphobranchus kaupii</name>
    <name type="common">Kaup's arrowtooth eel</name>
    <dbReference type="NCBI Taxonomy" id="118154"/>
    <lineage>
        <taxon>Eukaryota</taxon>
        <taxon>Metazoa</taxon>
        <taxon>Chordata</taxon>
        <taxon>Craniata</taxon>
        <taxon>Vertebrata</taxon>
        <taxon>Euteleostomi</taxon>
        <taxon>Actinopterygii</taxon>
        <taxon>Neopterygii</taxon>
        <taxon>Teleostei</taxon>
        <taxon>Anguilliformes</taxon>
        <taxon>Synaphobranchidae</taxon>
        <taxon>Synaphobranchus</taxon>
    </lineage>
</organism>
<evidence type="ECO:0000313" key="2">
    <source>
        <dbReference type="Proteomes" id="UP001152622"/>
    </source>
</evidence>
<protein>
    <submittedName>
        <fullName evidence="1">Uncharacterized protein</fullName>
    </submittedName>
</protein>
<dbReference type="PANTHER" id="PTHR46704:SF9">
    <property type="entry name" value="BHLH DOMAIN-CONTAINING PROTEIN"/>
    <property type="match status" value="1"/>
</dbReference>
<name>A0A9Q1J5D2_SYNKA</name>
<reference evidence="1" key="1">
    <citation type="journal article" date="2023" name="Science">
        <title>Genome structures resolve the early diversification of teleost fishes.</title>
        <authorList>
            <person name="Parey E."/>
            <person name="Louis A."/>
            <person name="Montfort J."/>
            <person name="Bouchez O."/>
            <person name="Roques C."/>
            <person name="Iampietro C."/>
            <person name="Lluch J."/>
            <person name="Castinel A."/>
            <person name="Donnadieu C."/>
            <person name="Desvignes T."/>
            <person name="Floi Bucao C."/>
            <person name="Jouanno E."/>
            <person name="Wen M."/>
            <person name="Mejri S."/>
            <person name="Dirks R."/>
            <person name="Jansen H."/>
            <person name="Henkel C."/>
            <person name="Chen W.J."/>
            <person name="Zahm M."/>
            <person name="Cabau C."/>
            <person name="Klopp C."/>
            <person name="Thompson A.W."/>
            <person name="Robinson-Rechavi M."/>
            <person name="Braasch I."/>
            <person name="Lecointre G."/>
            <person name="Bobe J."/>
            <person name="Postlethwait J.H."/>
            <person name="Berthelot C."/>
            <person name="Roest Crollius H."/>
            <person name="Guiguen Y."/>
        </authorList>
    </citation>
    <scope>NUCLEOTIDE SEQUENCE</scope>
    <source>
        <strain evidence="1">WJC10195</strain>
    </source>
</reference>
<keyword evidence="2" id="KW-1185">Reference proteome</keyword>
<comment type="caution">
    <text evidence="1">The sequence shown here is derived from an EMBL/GenBank/DDBJ whole genome shotgun (WGS) entry which is preliminary data.</text>
</comment>
<accession>A0A9Q1J5D2</accession>
<dbReference type="PANTHER" id="PTHR46704">
    <property type="entry name" value="CXC DOMAIN-CONTAINING PROTEIN-RELATED"/>
    <property type="match status" value="1"/>
</dbReference>
<dbReference type="Proteomes" id="UP001152622">
    <property type="component" value="Chromosome 3"/>
</dbReference>
<proteinExistence type="predicted"/>
<sequence>MHHGTKSEILECIVPKDLDNHRPVTTAAVLDGAVLVQMLRPRSAVTIGQYFTDVFAPYILSWFKTNDRIDVVWDVYSKTSLKSGTREQRGTGARRRVTLTTKVPGNWASFLRVDLNKQELFMELAKSLALMALPQGKELYTNMLEDCLSSPDGLDTNLLAPCTHEEADTRIFLHVAAATRAGHRQLIVRSSDSDVVVLAVATCEALGQRIDELWIAFGVGRHFRYIPAHAIAQSLGPSKTMALPAFHALTGCDTTSAFFGKGKKTAWSVWQSLPELTLPLQLLSGPSPTIEMIQIHTPVLQRFVLKLYGISEDDNTTVDAARLSLFFHKGRDFDHMPPSSDALHQHLLRVAYQVRQLYMGAWCKIG</sequence>
<gene>
    <name evidence="1" type="ORF">SKAU_G00082820</name>
</gene>
<evidence type="ECO:0000313" key="1">
    <source>
        <dbReference type="EMBL" id="KAJ8368254.1"/>
    </source>
</evidence>